<evidence type="ECO:0000313" key="2">
    <source>
        <dbReference type="EMBL" id="GJN51554.1"/>
    </source>
</evidence>
<evidence type="ECO:0000313" key="1">
    <source>
        <dbReference type="EMBL" id="BCG23510.1"/>
    </source>
</evidence>
<dbReference type="KEGG" id="ptw:TUM18999_17010"/>
<organism evidence="1 3">
    <name type="scientific">Pseudomonas tohonis</name>
    <dbReference type="NCBI Taxonomy" id="2725477"/>
    <lineage>
        <taxon>Bacteria</taxon>
        <taxon>Pseudomonadati</taxon>
        <taxon>Pseudomonadota</taxon>
        <taxon>Gammaproteobacteria</taxon>
        <taxon>Pseudomonadales</taxon>
        <taxon>Pseudomonadaceae</taxon>
        <taxon>Pseudomonas</taxon>
    </lineage>
</organism>
<dbReference type="AlphaFoldDB" id="A0A6J4E1H4"/>
<evidence type="ECO:0000313" key="4">
    <source>
        <dbReference type="Proteomes" id="UP001054892"/>
    </source>
</evidence>
<name>A0A6J4E1H4_9PSED</name>
<dbReference type="EMBL" id="BQKM01000002">
    <property type="protein sequence ID" value="GJN51554.1"/>
    <property type="molecule type" value="Genomic_DNA"/>
</dbReference>
<dbReference type="EMBL" id="AP023189">
    <property type="protein sequence ID" value="BCG23510.1"/>
    <property type="molecule type" value="Genomic_DNA"/>
</dbReference>
<gene>
    <name evidence="1" type="ORF">TUM18999_17010</name>
    <name evidence="2" type="ORF">TUM20286_13060</name>
</gene>
<dbReference type="Proteomes" id="UP000509383">
    <property type="component" value="Chromosome"/>
</dbReference>
<sequence length="66" mass="7096">MRLLTAGWVRCRRSPASEKLPVSAMAMKALRLARSMALGLRAAWAAGVRERAVAWVAVDCGAIDSL</sequence>
<accession>A0A6J4E1H4</accession>
<proteinExistence type="predicted"/>
<dbReference type="Proteomes" id="UP001054892">
    <property type="component" value="Unassembled WGS sequence"/>
</dbReference>
<reference evidence="1 3" key="1">
    <citation type="submission" date="2020-05" db="EMBL/GenBank/DDBJ databases">
        <title>Characterization of novel class B3 metallo-beta-lactamase from novel Pseudomonas species.</title>
        <authorList>
            <person name="Yamada K."/>
            <person name="Aoki K."/>
            <person name="Ishii Y."/>
        </authorList>
    </citation>
    <scope>NUCLEOTIDE SEQUENCE [LARGE SCALE GENOMIC DNA]</scope>
    <source>
        <strain evidence="1 3">TUM18999</strain>
        <strain evidence="2 4">TUM20286</strain>
    </source>
</reference>
<protein>
    <submittedName>
        <fullName evidence="1">Uncharacterized protein</fullName>
    </submittedName>
</protein>
<evidence type="ECO:0000313" key="3">
    <source>
        <dbReference type="Proteomes" id="UP000509383"/>
    </source>
</evidence>
<keyword evidence="4" id="KW-1185">Reference proteome</keyword>